<dbReference type="PROSITE" id="PS50144">
    <property type="entry name" value="MATH"/>
    <property type="match status" value="2"/>
</dbReference>
<evidence type="ECO:0000313" key="2">
    <source>
        <dbReference type="EMBL" id="EYU41005.1"/>
    </source>
</evidence>
<evidence type="ECO:0000259" key="1">
    <source>
        <dbReference type="PROSITE" id="PS50144"/>
    </source>
</evidence>
<feature type="domain" description="MATH" evidence="1">
    <location>
        <begin position="8"/>
        <end position="138"/>
    </location>
</feature>
<reference evidence="2 3" key="1">
    <citation type="journal article" date="2013" name="Proc. Natl. Acad. Sci. U.S.A.">
        <title>Fine-scale variation in meiotic recombination in Mimulus inferred from population shotgun sequencing.</title>
        <authorList>
            <person name="Hellsten U."/>
            <person name="Wright K.M."/>
            <person name="Jenkins J."/>
            <person name="Shu S."/>
            <person name="Yuan Y."/>
            <person name="Wessler S.R."/>
            <person name="Schmutz J."/>
            <person name="Willis J.H."/>
            <person name="Rokhsar D.S."/>
        </authorList>
    </citation>
    <scope>NUCLEOTIDE SEQUENCE [LARGE SCALE GENOMIC DNA]</scope>
    <source>
        <strain evidence="3">cv. DUN x IM62</strain>
    </source>
</reference>
<feature type="domain" description="MATH" evidence="1">
    <location>
        <begin position="160"/>
        <end position="288"/>
    </location>
</feature>
<evidence type="ECO:0000313" key="3">
    <source>
        <dbReference type="Proteomes" id="UP000030748"/>
    </source>
</evidence>
<dbReference type="PANTHER" id="PTHR46162">
    <property type="entry name" value="TRAF-LIKE FAMILY PROTEIN"/>
    <property type="match status" value="1"/>
</dbReference>
<proteinExistence type="predicted"/>
<dbReference type="Proteomes" id="UP000030748">
    <property type="component" value="Unassembled WGS sequence"/>
</dbReference>
<protein>
    <recommendedName>
        <fullName evidence="1">MATH domain-containing protein</fullName>
    </recommendedName>
</protein>
<dbReference type="Pfam" id="PF22486">
    <property type="entry name" value="MATH_2"/>
    <property type="match status" value="2"/>
</dbReference>
<accession>A0A022RQ10</accession>
<name>A0A022RQ10_ERYGU</name>
<dbReference type="eggNOG" id="KOG1987">
    <property type="taxonomic scope" value="Eukaryota"/>
</dbReference>
<sequence>METREAAPTHFLIKIDSFYKSGIDKYETTEFVAGEYKWRLIMYPNGDNIVGKDSGYVSVYLAMADTSSLHANWEVNVVFSLFIYNQISGNFLSSLGRTRRFLGMKSEWGFSKFISQKVLSDPSNGYLVDDICMFGAEVFVLKRETLTTTGRLCLKNVDIPFKREWKIPNFSKHARIWESEKFTAGGHRWKVQLYPKGTSSNVSIFLWHVGPERVQACYTIWIKNQVNDEQVKRTSKTTLRCYWNCSATHLFPSSGESWGWPSFIELDYINDPKRGLIVNDCCILAIEISSVQAAVA</sequence>
<keyword evidence="3" id="KW-1185">Reference proteome</keyword>
<dbReference type="SMART" id="SM00061">
    <property type="entry name" value="MATH"/>
    <property type="match status" value="2"/>
</dbReference>
<gene>
    <name evidence="2" type="ORF">MIMGU_mgv1a018049mg</name>
</gene>
<dbReference type="Gene3D" id="2.60.210.10">
    <property type="entry name" value="Apoptosis, Tumor Necrosis Factor Receptor Associated Protein 2, Chain A"/>
    <property type="match status" value="2"/>
</dbReference>
<dbReference type="EMBL" id="KI630370">
    <property type="protein sequence ID" value="EYU41005.1"/>
    <property type="molecule type" value="Genomic_DNA"/>
</dbReference>
<organism evidence="2 3">
    <name type="scientific">Erythranthe guttata</name>
    <name type="common">Yellow monkey flower</name>
    <name type="synonym">Mimulus guttatus</name>
    <dbReference type="NCBI Taxonomy" id="4155"/>
    <lineage>
        <taxon>Eukaryota</taxon>
        <taxon>Viridiplantae</taxon>
        <taxon>Streptophyta</taxon>
        <taxon>Embryophyta</taxon>
        <taxon>Tracheophyta</taxon>
        <taxon>Spermatophyta</taxon>
        <taxon>Magnoliopsida</taxon>
        <taxon>eudicotyledons</taxon>
        <taxon>Gunneridae</taxon>
        <taxon>Pentapetalae</taxon>
        <taxon>asterids</taxon>
        <taxon>lamiids</taxon>
        <taxon>Lamiales</taxon>
        <taxon>Phrymaceae</taxon>
        <taxon>Erythranthe</taxon>
    </lineage>
</organism>
<dbReference type="PANTHER" id="PTHR46162:SF20">
    <property type="entry name" value="UBIQUITIN CARBOXYL-TERMINAL HYDROLASE 7-LIKE ISOFORM X1"/>
    <property type="match status" value="1"/>
</dbReference>
<dbReference type="AlphaFoldDB" id="A0A022RQ10"/>
<dbReference type="SUPFAM" id="SSF49599">
    <property type="entry name" value="TRAF domain-like"/>
    <property type="match status" value="2"/>
</dbReference>
<dbReference type="InterPro" id="IPR002083">
    <property type="entry name" value="MATH/TRAF_dom"/>
</dbReference>
<dbReference type="CDD" id="cd00121">
    <property type="entry name" value="MATH"/>
    <property type="match status" value="2"/>
</dbReference>
<dbReference type="InterPro" id="IPR008974">
    <property type="entry name" value="TRAF-like"/>
</dbReference>